<name>A0ABP8G3Q0_9BACT</name>
<comment type="caution">
    <text evidence="2">The sequence shown here is derived from an EMBL/GenBank/DDBJ whole genome shotgun (WGS) entry which is preliminary data.</text>
</comment>
<reference evidence="3" key="1">
    <citation type="journal article" date="2019" name="Int. J. Syst. Evol. Microbiol.">
        <title>The Global Catalogue of Microorganisms (GCM) 10K type strain sequencing project: providing services to taxonomists for standard genome sequencing and annotation.</title>
        <authorList>
            <consortium name="The Broad Institute Genomics Platform"/>
            <consortium name="The Broad Institute Genome Sequencing Center for Infectious Disease"/>
            <person name="Wu L."/>
            <person name="Ma J."/>
        </authorList>
    </citation>
    <scope>NUCLEOTIDE SEQUENCE [LARGE SCALE GENOMIC DNA]</scope>
    <source>
        <strain evidence="3">JCM 17917</strain>
    </source>
</reference>
<dbReference type="InterPro" id="IPR025250">
    <property type="entry name" value="DUF4199"/>
</dbReference>
<dbReference type="Pfam" id="PF13858">
    <property type="entry name" value="DUF4199"/>
    <property type="match status" value="1"/>
</dbReference>
<evidence type="ECO:0000313" key="3">
    <source>
        <dbReference type="Proteomes" id="UP001501844"/>
    </source>
</evidence>
<feature type="transmembrane region" description="Helical" evidence="1">
    <location>
        <begin position="43"/>
        <end position="62"/>
    </location>
</feature>
<evidence type="ECO:0008006" key="4">
    <source>
        <dbReference type="Google" id="ProtNLM"/>
    </source>
</evidence>
<keyword evidence="3" id="KW-1185">Reference proteome</keyword>
<sequence length="172" mass="19173">MLDKSTVNVSLTYGLLGGVVSFIYGLAIYFLYGQNPYSEQTEFSGTLIFVPAFVFLGVKYFKNYIDTELSFKKAFTVAILIVLILACSLALLQLIFTLAFGGELVSQFANEARGELFQSKTELVKSIGKENYEMMVEEVGNRSALSLSLKQVTLRFLVGFFISIVSAVFFRK</sequence>
<keyword evidence="1" id="KW-0812">Transmembrane</keyword>
<feature type="transmembrane region" description="Helical" evidence="1">
    <location>
        <begin position="74"/>
        <end position="96"/>
    </location>
</feature>
<feature type="transmembrane region" description="Helical" evidence="1">
    <location>
        <begin position="152"/>
        <end position="170"/>
    </location>
</feature>
<dbReference type="Proteomes" id="UP001501844">
    <property type="component" value="Unassembled WGS sequence"/>
</dbReference>
<keyword evidence="1" id="KW-0472">Membrane</keyword>
<protein>
    <recommendedName>
        <fullName evidence="4">DUF4199 domain-containing protein</fullName>
    </recommendedName>
</protein>
<keyword evidence="1" id="KW-1133">Transmembrane helix</keyword>
<dbReference type="EMBL" id="BAABGX010000004">
    <property type="protein sequence ID" value="GAA4316390.1"/>
    <property type="molecule type" value="Genomic_DNA"/>
</dbReference>
<dbReference type="RefSeq" id="WP_345169747.1">
    <property type="nucleotide sequence ID" value="NZ_BAABGX010000004.1"/>
</dbReference>
<feature type="transmembrane region" description="Helical" evidence="1">
    <location>
        <begin position="12"/>
        <end position="31"/>
    </location>
</feature>
<organism evidence="2 3">
    <name type="scientific">Nibribacter koreensis</name>
    <dbReference type="NCBI Taxonomy" id="1084519"/>
    <lineage>
        <taxon>Bacteria</taxon>
        <taxon>Pseudomonadati</taxon>
        <taxon>Bacteroidota</taxon>
        <taxon>Cytophagia</taxon>
        <taxon>Cytophagales</taxon>
        <taxon>Hymenobacteraceae</taxon>
        <taxon>Nibribacter</taxon>
    </lineage>
</organism>
<evidence type="ECO:0000313" key="2">
    <source>
        <dbReference type="EMBL" id="GAA4316390.1"/>
    </source>
</evidence>
<evidence type="ECO:0000256" key="1">
    <source>
        <dbReference type="SAM" id="Phobius"/>
    </source>
</evidence>
<proteinExistence type="predicted"/>
<gene>
    <name evidence="2" type="ORF">GCM10023183_37540</name>
</gene>
<accession>A0ABP8G3Q0</accession>